<evidence type="ECO:0000313" key="2">
    <source>
        <dbReference type="EMBL" id="MBB5371801.1"/>
    </source>
</evidence>
<dbReference type="Proteomes" id="UP000553706">
    <property type="component" value="Unassembled WGS sequence"/>
</dbReference>
<proteinExistence type="predicted"/>
<keyword evidence="3" id="KW-1185">Reference proteome</keyword>
<accession>A0A840VJN0</accession>
<dbReference type="SMART" id="SM01034">
    <property type="entry name" value="BLUF"/>
    <property type="match status" value="1"/>
</dbReference>
<dbReference type="RefSeq" id="WP_183264832.1">
    <property type="nucleotide sequence ID" value="NZ_JACHFJ010000001.1"/>
</dbReference>
<evidence type="ECO:0000313" key="3">
    <source>
        <dbReference type="Proteomes" id="UP000553706"/>
    </source>
</evidence>
<evidence type="ECO:0000259" key="1">
    <source>
        <dbReference type="PROSITE" id="PS50925"/>
    </source>
</evidence>
<gene>
    <name evidence="2" type="ORF">HNP71_000025</name>
</gene>
<dbReference type="GO" id="GO:0071949">
    <property type="term" value="F:FAD binding"/>
    <property type="evidence" value="ECO:0007669"/>
    <property type="project" value="InterPro"/>
</dbReference>
<dbReference type="Gene3D" id="3.30.70.100">
    <property type="match status" value="1"/>
</dbReference>
<dbReference type="EMBL" id="JACHFJ010000001">
    <property type="protein sequence ID" value="MBB5371801.1"/>
    <property type="molecule type" value="Genomic_DNA"/>
</dbReference>
<dbReference type="InterPro" id="IPR007024">
    <property type="entry name" value="BLUF_domain"/>
</dbReference>
<dbReference type="GO" id="GO:0009882">
    <property type="term" value="F:blue light photoreceptor activity"/>
    <property type="evidence" value="ECO:0007669"/>
    <property type="project" value="InterPro"/>
</dbReference>
<organism evidence="2 3">
    <name type="scientific">Acidocella aromatica</name>
    <dbReference type="NCBI Taxonomy" id="1303579"/>
    <lineage>
        <taxon>Bacteria</taxon>
        <taxon>Pseudomonadati</taxon>
        <taxon>Pseudomonadota</taxon>
        <taxon>Alphaproteobacteria</taxon>
        <taxon>Acetobacterales</taxon>
        <taxon>Acidocellaceae</taxon>
        <taxon>Acidocella</taxon>
    </lineage>
</organism>
<sequence length="147" mass="16255">MPYSLLYVSRTLLKFPAGNAEVKNIVAVSLARNAGLDVTGALISTPSYFAQVLEGAQPAVAELMSSIRRDQRHAEVKILTEGEVPVRRFSNWSMAYSGYATYVDDYIEPFFALASPAQAARLSQRLIQLMLEFTRQEPGMKPGPSRL</sequence>
<dbReference type="SUPFAM" id="SSF54975">
    <property type="entry name" value="Acylphosphatase/BLUF domain-like"/>
    <property type="match status" value="1"/>
</dbReference>
<dbReference type="Pfam" id="PF04940">
    <property type="entry name" value="BLUF"/>
    <property type="match status" value="1"/>
</dbReference>
<dbReference type="InterPro" id="IPR036046">
    <property type="entry name" value="Acylphosphatase-like_dom_sf"/>
</dbReference>
<reference evidence="2 3" key="1">
    <citation type="submission" date="2020-08" db="EMBL/GenBank/DDBJ databases">
        <title>Genomic Encyclopedia of Type Strains, Phase IV (KMG-IV): sequencing the most valuable type-strain genomes for metagenomic binning, comparative biology and taxonomic classification.</title>
        <authorList>
            <person name="Goeker M."/>
        </authorList>
    </citation>
    <scope>NUCLEOTIDE SEQUENCE [LARGE SCALE GENOMIC DNA]</scope>
    <source>
        <strain evidence="2 3">DSM 27026</strain>
    </source>
</reference>
<protein>
    <recommendedName>
        <fullName evidence="1">BLUF domain-containing protein</fullName>
    </recommendedName>
</protein>
<feature type="domain" description="BLUF" evidence="1">
    <location>
        <begin position="2"/>
        <end position="95"/>
    </location>
</feature>
<comment type="caution">
    <text evidence="2">The sequence shown here is derived from an EMBL/GenBank/DDBJ whole genome shotgun (WGS) entry which is preliminary data.</text>
</comment>
<name>A0A840VJN0_9PROT</name>
<dbReference type="PROSITE" id="PS50925">
    <property type="entry name" value="BLUF"/>
    <property type="match status" value="1"/>
</dbReference>
<dbReference type="AlphaFoldDB" id="A0A840VJN0"/>